<dbReference type="Gene3D" id="3.30.460.10">
    <property type="entry name" value="Beta Polymerase, domain 2"/>
    <property type="match status" value="1"/>
</dbReference>
<dbReference type="PANTHER" id="PTHR47545">
    <property type="entry name" value="MULTIFUNCTIONAL CCA PROTEIN"/>
    <property type="match status" value="1"/>
</dbReference>
<dbReference type="CDD" id="cd00077">
    <property type="entry name" value="HDc"/>
    <property type="match status" value="1"/>
</dbReference>
<evidence type="ECO:0000256" key="1">
    <source>
        <dbReference type="ARBA" id="ARBA00001946"/>
    </source>
</evidence>
<evidence type="ECO:0000256" key="4">
    <source>
        <dbReference type="ARBA" id="ARBA00022695"/>
    </source>
</evidence>
<evidence type="ECO:0000313" key="15">
    <source>
        <dbReference type="EMBL" id="MBO0947109.1"/>
    </source>
</evidence>
<dbReference type="Proteomes" id="UP000664628">
    <property type="component" value="Unassembled WGS sequence"/>
</dbReference>
<comment type="cofactor">
    <cofactor evidence="1">
        <name>Mg(2+)</name>
        <dbReference type="ChEBI" id="CHEBI:18420"/>
    </cofactor>
</comment>
<dbReference type="RefSeq" id="WP_207327029.1">
    <property type="nucleotide sequence ID" value="NZ_JAFMYW010000001.1"/>
</dbReference>
<evidence type="ECO:0000256" key="3">
    <source>
        <dbReference type="ARBA" id="ARBA00022694"/>
    </source>
</evidence>
<evidence type="ECO:0000256" key="6">
    <source>
        <dbReference type="ARBA" id="ARBA00022741"/>
    </source>
</evidence>
<dbReference type="PANTHER" id="PTHR47545:SF1">
    <property type="entry name" value="MULTIFUNCTIONAL CCA PROTEIN"/>
    <property type="match status" value="1"/>
</dbReference>
<proteinExistence type="inferred from homology"/>
<dbReference type="Gene3D" id="1.10.3090.10">
    <property type="entry name" value="cca-adding enzyme, domain 2"/>
    <property type="match status" value="1"/>
</dbReference>
<dbReference type="InterPro" id="IPR043519">
    <property type="entry name" value="NT_sf"/>
</dbReference>
<keyword evidence="6" id="KW-0547">Nucleotide-binding</keyword>
<evidence type="ECO:0000256" key="8">
    <source>
        <dbReference type="ARBA" id="ARBA00022840"/>
    </source>
</evidence>
<keyword evidence="5" id="KW-0479">Metal-binding</keyword>
<dbReference type="SUPFAM" id="SSF81891">
    <property type="entry name" value="Poly A polymerase C-terminal region-like"/>
    <property type="match status" value="1"/>
</dbReference>
<keyword evidence="4" id="KW-0548">Nucleotidyltransferase</keyword>
<dbReference type="Pfam" id="PF01743">
    <property type="entry name" value="PolyA_pol"/>
    <property type="match status" value="1"/>
</dbReference>
<feature type="domain" description="HD" evidence="13">
    <location>
        <begin position="272"/>
        <end position="366"/>
    </location>
</feature>
<comment type="caution">
    <text evidence="15">The sequence shown here is derived from an EMBL/GenBank/DDBJ whole genome shotgun (WGS) entry which is preliminary data.</text>
</comment>
<comment type="similarity">
    <text evidence="11">Belongs to the tRNA nucleotidyltransferase/poly(A) polymerase family.</text>
</comment>
<dbReference type="InterPro" id="IPR032828">
    <property type="entry name" value="PolyA_RNA-bd"/>
</dbReference>
<evidence type="ECO:0000256" key="11">
    <source>
        <dbReference type="RuleBase" id="RU003953"/>
    </source>
</evidence>
<feature type="domain" description="tRNA nucleotidyltransferase/poly(A) polymerase RNA and SrmB- binding" evidence="14">
    <location>
        <begin position="194"/>
        <end position="253"/>
    </location>
</feature>
<evidence type="ECO:0000259" key="14">
    <source>
        <dbReference type="Pfam" id="PF12627"/>
    </source>
</evidence>
<evidence type="ECO:0000256" key="7">
    <source>
        <dbReference type="ARBA" id="ARBA00022800"/>
    </source>
</evidence>
<keyword evidence="9" id="KW-0460">Magnesium</keyword>
<evidence type="ECO:0000256" key="2">
    <source>
        <dbReference type="ARBA" id="ARBA00022679"/>
    </source>
</evidence>
<dbReference type="InterPro" id="IPR002646">
    <property type="entry name" value="PolA_pol_head_dom"/>
</dbReference>
<dbReference type="InterPro" id="IPR003607">
    <property type="entry name" value="HD/PDEase_dom"/>
</dbReference>
<evidence type="ECO:0000256" key="10">
    <source>
        <dbReference type="ARBA" id="ARBA00022884"/>
    </source>
</evidence>
<reference evidence="15 16" key="1">
    <citation type="submission" date="2021-03" db="EMBL/GenBank/DDBJ databases">
        <title>Fibrella sp. HMF5405 genome sequencing and assembly.</title>
        <authorList>
            <person name="Kang H."/>
            <person name="Kim H."/>
            <person name="Bae S."/>
            <person name="Joh K."/>
        </authorList>
    </citation>
    <scope>NUCLEOTIDE SEQUENCE [LARGE SCALE GENOMIC DNA]</scope>
    <source>
        <strain evidence="15 16">HMF5405</strain>
    </source>
</reference>
<dbReference type="Pfam" id="PF12627">
    <property type="entry name" value="PolyA_pol_RNAbd"/>
    <property type="match status" value="1"/>
</dbReference>
<evidence type="ECO:0000256" key="5">
    <source>
        <dbReference type="ARBA" id="ARBA00022723"/>
    </source>
</evidence>
<evidence type="ECO:0000259" key="12">
    <source>
        <dbReference type="Pfam" id="PF01743"/>
    </source>
</evidence>
<organism evidence="15 16">
    <name type="scientific">Fibrella forsythiae</name>
    <dbReference type="NCBI Taxonomy" id="2817061"/>
    <lineage>
        <taxon>Bacteria</taxon>
        <taxon>Pseudomonadati</taxon>
        <taxon>Bacteroidota</taxon>
        <taxon>Cytophagia</taxon>
        <taxon>Cytophagales</taxon>
        <taxon>Spirosomataceae</taxon>
        <taxon>Fibrella</taxon>
    </lineage>
</organism>
<keyword evidence="7" id="KW-0692">RNA repair</keyword>
<name>A0ABS3JAV4_9BACT</name>
<sequence>MNFADFLTSKPVFARIAEAAQTLNIPAYVVGGYVRDLVLKRPSKDIDVVCIGSGIALAEAVGKAAGVNVAVYQNFGTAMLRMDDPVDGYVDVEFVGARKESYRSDSRKPIVEDGTLADDQNRRDLTINAMSIRLNQAGAIGNVPGAAYGDVIDPFDGLTDLKRRLIRTPLAPDLTFSDDPLRMMRAIRFATQLNFDIDPDTFDGIIRMKDRLGIVSMERIIDELNKIILAPTPSYGFKLLYHAGLLDLILPELVALKGVETVDGKGHKDNFFHTLQVLDNVARMSNDLWLRWSAILHDIAKTHTKRFDKRVGWTFHGHEEVGARLVPTLFRRLKLPLNEHMKQVQKLVRLHMRPIPLVKETITDSALRRLLFEAGPDLELLLTLCRADITSKNHEKVQKHLSRFDQVEKKLHDLEERDQLRNFQPIITGELIMETFDLKPSKEVGDIKVAVREAILEGLIPNRYDVAYPFMIAEGEKRGFVVARHVPEPEAPSADTE</sequence>
<evidence type="ECO:0000313" key="16">
    <source>
        <dbReference type="Proteomes" id="UP000664628"/>
    </source>
</evidence>
<keyword evidence="3" id="KW-0819">tRNA processing</keyword>
<feature type="domain" description="Poly A polymerase head" evidence="12">
    <location>
        <begin position="27"/>
        <end position="167"/>
    </location>
</feature>
<keyword evidence="8" id="KW-0067">ATP-binding</keyword>
<dbReference type="EMBL" id="JAFMYW010000001">
    <property type="protein sequence ID" value="MBO0947109.1"/>
    <property type="molecule type" value="Genomic_DNA"/>
</dbReference>
<keyword evidence="10 11" id="KW-0694">RNA-binding</keyword>
<dbReference type="InterPro" id="IPR006674">
    <property type="entry name" value="HD_domain"/>
</dbReference>
<keyword evidence="16" id="KW-1185">Reference proteome</keyword>
<evidence type="ECO:0000259" key="13">
    <source>
        <dbReference type="Pfam" id="PF01966"/>
    </source>
</evidence>
<dbReference type="InterPro" id="IPR050124">
    <property type="entry name" value="tRNA_CCA-adding_enzyme"/>
</dbReference>
<evidence type="ECO:0000256" key="9">
    <source>
        <dbReference type="ARBA" id="ARBA00022842"/>
    </source>
</evidence>
<dbReference type="Pfam" id="PF01966">
    <property type="entry name" value="HD"/>
    <property type="match status" value="1"/>
</dbReference>
<gene>
    <name evidence="15" type="ORF">J2I46_00840</name>
</gene>
<dbReference type="SUPFAM" id="SSF81301">
    <property type="entry name" value="Nucleotidyltransferase"/>
    <property type="match status" value="1"/>
</dbReference>
<keyword evidence="2 11" id="KW-0808">Transferase</keyword>
<accession>A0ABS3JAV4</accession>
<protein>
    <submittedName>
        <fullName evidence="15">HD domain-containing protein</fullName>
    </submittedName>
</protein>
<dbReference type="CDD" id="cd05398">
    <property type="entry name" value="NT_ClassII-CCAase"/>
    <property type="match status" value="1"/>
</dbReference>